<keyword evidence="2 6" id="KW-0732">Signal</keyword>
<dbReference type="Pfam" id="PF01547">
    <property type="entry name" value="SBP_bac_1"/>
    <property type="match status" value="1"/>
</dbReference>
<evidence type="ECO:0000313" key="7">
    <source>
        <dbReference type="EMBL" id="MDA0140287.1"/>
    </source>
</evidence>
<evidence type="ECO:0000313" key="8">
    <source>
        <dbReference type="Proteomes" id="UP001147700"/>
    </source>
</evidence>
<proteinExistence type="predicted"/>
<keyword evidence="4" id="KW-0564">Palmitate</keyword>
<feature type="chain" id="PRO_5045682286" evidence="6">
    <location>
        <begin position="23"/>
        <end position="421"/>
    </location>
</feature>
<evidence type="ECO:0000256" key="4">
    <source>
        <dbReference type="ARBA" id="ARBA00023139"/>
    </source>
</evidence>
<protein>
    <submittedName>
        <fullName evidence="7">Sugar ABC transporter substrate-binding protein</fullName>
    </submittedName>
</protein>
<keyword evidence="3" id="KW-0472">Membrane</keyword>
<dbReference type="RefSeq" id="WP_202955122.1">
    <property type="nucleotide sequence ID" value="NZ_JAPCID010000037.1"/>
</dbReference>
<dbReference type="PROSITE" id="PS51257">
    <property type="entry name" value="PROKAR_LIPOPROTEIN"/>
    <property type="match status" value="1"/>
</dbReference>
<gene>
    <name evidence="7" type="ORF">OJ962_22500</name>
</gene>
<sequence length="421" mass="46378">MGSTLRGVVLMLSLGLGLMACGEDEGPPAAQQADQALPAITFQVTGDPEETRVYKELAAQYRTDTGNTVNVVEVPERDVHLAKLTTSFSAGKQPEVFLLNYRYLGGFAARGVIDAAGPRLERSDELEREDFYDIPMQAFEYEGTLQCIPQNASSLVVYYNVDWFEAAGIEPPKDQWSYEEFAKVAERLTGDGKHGVGLDLSTIRVGPWIWSAGGELVDDPVKPTKFLFDTPEGRRGLENVIALQRNGWSPSADEADAQSVEDRFMEGKVAMFLSSRRDVPVMRQITDFEWDVAPFPVDQEPASVLHSDGFCLSKHDNADAAWKWVEYALNAKGQEVLAASGRSVPSIKAVAESPLFLAPTDPPASSKVFIDALSQMHQLPVTKNWSEVEGLTDDALNEMFYGRLSIDEGIERIAQETDGKF</sequence>
<keyword evidence="1" id="KW-1003">Cell membrane</keyword>
<evidence type="ECO:0000256" key="3">
    <source>
        <dbReference type="ARBA" id="ARBA00023136"/>
    </source>
</evidence>
<evidence type="ECO:0000256" key="2">
    <source>
        <dbReference type="ARBA" id="ARBA00022729"/>
    </source>
</evidence>
<dbReference type="CDD" id="cd13585">
    <property type="entry name" value="PBP2_TMBP_like"/>
    <property type="match status" value="1"/>
</dbReference>
<evidence type="ECO:0000256" key="6">
    <source>
        <dbReference type="SAM" id="SignalP"/>
    </source>
</evidence>
<dbReference type="Gene3D" id="3.40.190.10">
    <property type="entry name" value="Periplasmic binding protein-like II"/>
    <property type="match status" value="1"/>
</dbReference>
<dbReference type="PANTHER" id="PTHR43649:SF33">
    <property type="entry name" value="POLYGALACTURONAN_RHAMNOGALACTURONAN-BINDING PROTEIN YTCQ"/>
    <property type="match status" value="1"/>
</dbReference>
<feature type="signal peptide" evidence="6">
    <location>
        <begin position="1"/>
        <end position="22"/>
    </location>
</feature>
<keyword evidence="8" id="KW-1185">Reference proteome</keyword>
<keyword evidence="5" id="KW-0449">Lipoprotein</keyword>
<dbReference type="PANTHER" id="PTHR43649">
    <property type="entry name" value="ARABINOSE-BINDING PROTEIN-RELATED"/>
    <property type="match status" value="1"/>
</dbReference>
<dbReference type="InterPro" id="IPR006059">
    <property type="entry name" value="SBP"/>
</dbReference>
<evidence type="ECO:0000256" key="5">
    <source>
        <dbReference type="ARBA" id="ARBA00023288"/>
    </source>
</evidence>
<dbReference type="SUPFAM" id="SSF53850">
    <property type="entry name" value="Periplasmic binding protein-like II"/>
    <property type="match status" value="1"/>
</dbReference>
<evidence type="ECO:0000256" key="1">
    <source>
        <dbReference type="ARBA" id="ARBA00022475"/>
    </source>
</evidence>
<dbReference type="InterPro" id="IPR050490">
    <property type="entry name" value="Bact_solute-bd_prot1"/>
</dbReference>
<name>A0ABT4RNZ4_9ACTN</name>
<organism evidence="7 8">
    <name type="scientific">Solirubrobacter deserti</name>
    <dbReference type="NCBI Taxonomy" id="2282478"/>
    <lineage>
        <taxon>Bacteria</taxon>
        <taxon>Bacillati</taxon>
        <taxon>Actinomycetota</taxon>
        <taxon>Thermoleophilia</taxon>
        <taxon>Solirubrobacterales</taxon>
        <taxon>Solirubrobacteraceae</taxon>
        <taxon>Solirubrobacter</taxon>
    </lineage>
</organism>
<dbReference type="EMBL" id="JAPCID010000037">
    <property type="protein sequence ID" value="MDA0140287.1"/>
    <property type="molecule type" value="Genomic_DNA"/>
</dbReference>
<accession>A0ABT4RNZ4</accession>
<comment type="caution">
    <text evidence="7">The sequence shown here is derived from an EMBL/GenBank/DDBJ whole genome shotgun (WGS) entry which is preliminary data.</text>
</comment>
<dbReference type="Proteomes" id="UP001147700">
    <property type="component" value="Unassembled WGS sequence"/>
</dbReference>
<reference evidence="7" key="1">
    <citation type="submission" date="2022-10" db="EMBL/GenBank/DDBJ databases">
        <title>The WGS of Solirubrobacter sp. CPCC 204708.</title>
        <authorList>
            <person name="Jiang Z."/>
        </authorList>
    </citation>
    <scope>NUCLEOTIDE SEQUENCE</scope>
    <source>
        <strain evidence="7">CPCC 204708</strain>
    </source>
</reference>